<evidence type="ECO:0000256" key="4">
    <source>
        <dbReference type="ARBA" id="ARBA00022776"/>
    </source>
</evidence>
<keyword evidence="3 10" id="KW-0132">Cell division</keyword>
<comment type="similarity">
    <text evidence="1 10">Belongs to the NDC80/HEC1 family.</text>
</comment>
<dbReference type="InterPro" id="IPR038273">
    <property type="entry name" value="Ndc80_sf"/>
</dbReference>
<evidence type="ECO:0000256" key="3">
    <source>
        <dbReference type="ARBA" id="ARBA00022618"/>
    </source>
</evidence>
<protein>
    <recommendedName>
        <fullName evidence="10">Kinetochore protein NDC80</fullName>
    </recommendedName>
</protein>
<dbReference type="Pfam" id="PF03801">
    <property type="entry name" value="Ndc80_HEC"/>
    <property type="match status" value="1"/>
</dbReference>
<proteinExistence type="inferred from homology"/>
<evidence type="ECO:0000256" key="1">
    <source>
        <dbReference type="ARBA" id="ARBA00007050"/>
    </source>
</evidence>
<feature type="coiled-coil region" evidence="11">
    <location>
        <begin position="314"/>
        <end position="355"/>
    </location>
</feature>
<dbReference type="InterPro" id="IPR005550">
    <property type="entry name" value="Kinetochore_Ndc80"/>
</dbReference>
<dbReference type="GO" id="GO:0031262">
    <property type="term" value="C:Ndc80 complex"/>
    <property type="evidence" value="ECO:0007669"/>
    <property type="project" value="UniProtKB-UniRule"/>
</dbReference>
<evidence type="ECO:0000259" key="13">
    <source>
        <dbReference type="Pfam" id="PF03801"/>
    </source>
</evidence>
<keyword evidence="4 10" id="KW-0498">Mitosis</keyword>
<reference evidence="14 15" key="1">
    <citation type="submission" date="2020-08" db="EMBL/GenBank/DDBJ databases">
        <title>Aphidius gifuensis genome sequencing and assembly.</title>
        <authorList>
            <person name="Du Z."/>
        </authorList>
    </citation>
    <scope>NUCLEOTIDE SEQUENCE [LARGE SCALE GENOMIC DNA]</scope>
    <source>
        <strain evidence="14">YNYX2018</strain>
        <tissue evidence="14">Adults</tissue>
    </source>
</reference>
<evidence type="ECO:0000256" key="2">
    <source>
        <dbReference type="ARBA" id="ARBA00022454"/>
    </source>
</evidence>
<feature type="region of interest" description="Disordered" evidence="12">
    <location>
        <begin position="1"/>
        <end position="134"/>
    </location>
</feature>
<evidence type="ECO:0000313" key="14">
    <source>
        <dbReference type="EMBL" id="KAF7992368.1"/>
    </source>
</evidence>
<dbReference type="AlphaFoldDB" id="A0A834XS03"/>
<feature type="coiled-coil region" evidence="11">
    <location>
        <begin position="518"/>
        <end position="562"/>
    </location>
</feature>
<comment type="function">
    <text evidence="10">Acts as a component of the essential kinetochore-associated NDC80 complex, which is required for chromosome segregation and spindle checkpoint activity.</text>
</comment>
<dbReference type="InterPro" id="IPR055260">
    <property type="entry name" value="Ndc80_CH"/>
</dbReference>
<keyword evidence="5 10" id="KW-0995">Kinetochore</keyword>
<feature type="domain" description="Kinetochore protein Ndc80 CH" evidence="13">
    <location>
        <begin position="112"/>
        <end position="245"/>
    </location>
</feature>
<dbReference type="OrthoDB" id="7459479at2759"/>
<comment type="subcellular location">
    <subcellularLocation>
        <location evidence="10">Chromosome</location>
        <location evidence="10">Centromere</location>
        <location evidence="10">Kinetochore</location>
    </subcellularLocation>
    <subcellularLocation>
        <location evidence="10">Nucleus</location>
    </subcellularLocation>
</comment>
<dbReference type="PANTHER" id="PTHR10643">
    <property type="entry name" value="KINETOCHORE PROTEIN NDC80"/>
    <property type="match status" value="1"/>
</dbReference>
<evidence type="ECO:0000256" key="7">
    <source>
        <dbReference type="ARBA" id="ARBA00023242"/>
    </source>
</evidence>
<keyword evidence="8 10" id="KW-0131">Cell cycle</keyword>
<keyword evidence="7 10" id="KW-0539">Nucleus</keyword>
<feature type="compositionally biased region" description="Basic and acidic residues" evidence="12">
    <location>
        <begin position="24"/>
        <end position="38"/>
    </location>
</feature>
<dbReference type="Gene3D" id="1.10.418.30">
    <property type="entry name" value="Ncd80 complex, Ncd80 subunit"/>
    <property type="match status" value="1"/>
</dbReference>
<feature type="compositionally biased region" description="Polar residues" evidence="12">
    <location>
        <begin position="1"/>
        <end position="14"/>
    </location>
</feature>
<dbReference type="GO" id="GO:0051301">
    <property type="term" value="P:cell division"/>
    <property type="evidence" value="ECO:0007669"/>
    <property type="project" value="UniProtKB-UniRule"/>
</dbReference>
<evidence type="ECO:0000313" key="15">
    <source>
        <dbReference type="Proteomes" id="UP000639338"/>
    </source>
</evidence>
<evidence type="ECO:0000256" key="9">
    <source>
        <dbReference type="ARBA" id="ARBA00023328"/>
    </source>
</evidence>
<dbReference type="GO" id="GO:0005634">
    <property type="term" value="C:nucleus"/>
    <property type="evidence" value="ECO:0007669"/>
    <property type="project" value="UniProtKB-SubCell"/>
</dbReference>
<sequence length="652" mass="75346">MRSSASTGRQSSYNPPLRVSTMCPDEKSVATTKSEGRRTFKPRPSGEGSGIPKLRIGSDSSDGSRKSNLKQPGKTPLRSTTIMSQQTPTGMTPRAGRFHSDLPTGPRGRSPSAERCSTLGSQKMSKKDTRNLTNKSTQEAMLKRIDNYFLEYYPSSSVLNKNNSSFKPIALNSVVTATELLFAHLDITTKPQLTQANYMDELPKYAKKLHYPGNMSKSWLKTANTPHSYPHVLGWISWLVEIVHVKSIAAETRFVDQQFYELLDDHDVINCHLFKTLLNLYVLWNDQKIEEEKAAENQYLQTVAEYSNATTEIFDNAQKEFDDVANKKRTIEDNAAKISYELDEITKKLEALKNDEDKQLQYTDEQEKCKIKYENDSKLYEIEMKEIDIENEKIINENNQLIDEIEKQPMNAQQRDVKEQECMSLRNFLKNIDEHLEELTKEIYKLDMNFSKSQTDLSKALFIFNRSIVCGIPENIMGKKLSELQMPEKITFDQSAKDLLKEKRKVIDEVKNQMTIEYDKTMLSFNNLTNEHEKLQDKLESIRREKNELDAKNNEIKNSIKQRKIQGQEDEIKIRNQIIKLKDDIQKIKQSMPNIDTLSDELQEIQDQVEARSKKKLFLEQSGLRFFGRLHSMLSNHHNDILNIMSKLNDIK</sequence>
<dbReference type="Proteomes" id="UP000639338">
    <property type="component" value="Unassembled WGS sequence"/>
</dbReference>
<comment type="caution">
    <text evidence="14">The sequence shown here is derived from an EMBL/GenBank/DDBJ whole genome shotgun (WGS) entry which is preliminary data.</text>
</comment>
<dbReference type="GO" id="GO:0051315">
    <property type="term" value="P:attachment of mitotic spindle microtubules to kinetochore"/>
    <property type="evidence" value="ECO:0007669"/>
    <property type="project" value="UniProtKB-UniRule"/>
</dbReference>
<evidence type="ECO:0000256" key="8">
    <source>
        <dbReference type="ARBA" id="ARBA00023306"/>
    </source>
</evidence>
<evidence type="ECO:0000256" key="12">
    <source>
        <dbReference type="SAM" id="MobiDB-lite"/>
    </source>
</evidence>
<keyword evidence="2 10" id="KW-0158">Chromosome</keyword>
<evidence type="ECO:0000256" key="10">
    <source>
        <dbReference type="RuleBase" id="RU368072"/>
    </source>
</evidence>
<evidence type="ECO:0000256" key="5">
    <source>
        <dbReference type="ARBA" id="ARBA00022838"/>
    </source>
</evidence>
<feature type="compositionally biased region" description="Polar residues" evidence="12">
    <location>
        <begin position="77"/>
        <end position="90"/>
    </location>
</feature>
<evidence type="ECO:0000256" key="6">
    <source>
        <dbReference type="ARBA" id="ARBA00023054"/>
    </source>
</evidence>
<organism evidence="14 15">
    <name type="scientific">Aphidius gifuensis</name>
    <name type="common">Parasitoid wasp</name>
    <dbReference type="NCBI Taxonomy" id="684658"/>
    <lineage>
        <taxon>Eukaryota</taxon>
        <taxon>Metazoa</taxon>
        <taxon>Ecdysozoa</taxon>
        <taxon>Arthropoda</taxon>
        <taxon>Hexapoda</taxon>
        <taxon>Insecta</taxon>
        <taxon>Pterygota</taxon>
        <taxon>Neoptera</taxon>
        <taxon>Endopterygota</taxon>
        <taxon>Hymenoptera</taxon>
        <taxon>Apocrita</taxon>
        <taxon>Ichneumonoidea</taxon>
        <taxon>Braconidae</taxon>
        <taxon>Aphidiinae</taxon>
        <taxon>Aphidius</taxon>
    </lineage>
</organism>
<keyword evidence="15" id="KW-1185">Reference proteome</keyword>
<keyword evidence="6 11" id="KW-0175">Coiled coil</keyword>
<gene>
    <name evidence="14" type="ORF">HCN44_001693</name>
</gene>
<evidence type="ECO:0000256" key="11">
    <source>
        <dbReference type="SAM" id="Coils"/>
    </source>
</evidence>
<comment type="subunit">
    <text evidence="10">Component of the NDC80 complex.</text>
</comment>
<name>A0A834XS03_APHGI</name>
<dbReference type="PANTHER" id="PTHR10643:SF2">
    <property type="entry name" value="KINETOCHORE PROTEIN NDC80 HOMOLOG"/>
    <property type="match status" value="1"/>
</dbReference>
<keyword evidence="9 10" id="KW-0137">Centromere</keyword>
<dbReference type="EMBL" id="JACMRX010000003">
    <property type="protein sequence ID" value="KAF7992368.1"/>
    <property type="molecule type" value="Genomic_DNA"/>
</dbReference>
<accession>A0A834XS03</accession>